<proteinExistence type="predicted"/>
<dbReference type="InterPro" id="IPR029058">
    <property type="entry name" value="AB_hydrolase_fold"/>
</dbReference>
<evidence type="ECO:0000256" key="1">
    <source>
        <dbReference type="ARBA" id="ARBA00022729"/>
    </source>
</evidence>
<protein>
    <submittedName>
        <fullName evidence="2">Alpha/beta hydrolase family protein</fullName>
    </submittedName>
</protein>
<keyword evidence="3" id="KW-1185">Reference proteome</keyword>
<organism evidence="2 3">
    <name type="scientific">Corynebacterium endometrii</name>
    <dbReference type="NCBI Taxonomy" id="2488819"/>
    <lineage>
        <taxon>Bacteria</taxon>
        <taxon>Bacillati</taxon>
        <taxon>Actinomycetota</taxon>
        <taxon>Actinomycetes</taxon>
        <taxon>Mycobacteriales</taxon>
        <taxon>Corynebacteriaceae</taxon>
        <taxon>Corynebacterium</taxon>
    </lineage>
</organism>
<evidence type="ECO:0000313" key="2">
    <source>
        <dbReference type="EMBL" id="QCB29193.1"/>
    </source>
</evidence>
<dbReference type="RefSeq" id="WP_136141818.1">
    <property type="nucleotide sequence ID" value="NZ_CP039247.1"/>
</dbReference>
<dbReference type="EMBL" id="CP039247">
    <property type="protein sequence ID" value="QCB29193.1"/>
    <property type="molecule type" value="Genomic_DNA"/>
</dbReference>
<evidence type="ECO:0000313" key="3">
    <source>
        <dbReference type="Proteomes" id="UP000296352"/>
    </source>
</evidence>
<name>A0A4P7QHQ5_9CORY</name>
<dbReference type="PANTHER" id="PTHR43037">
    <property type="entry name" value="UNNAMED PRODUCT-RELATED"/>
    <property type="match status" value="1"/>
</dbReference>
<dbReference type="GO" id="GO:0016787">
    <property type="term" value="F:hydrolase activity"/>
    <property type="evidence" value="ECO:0007669"/>
    <property type="project" value="UniProtKB-KW"/>
</dbReference>
<dbReference type="PANTHER" id="PTHR43037:SF1">
    <property type="entry name" value="BLL1128 PROTEIN"/>
    <property type="match status" value="1"/>
</dbReference>
<gene>
    <name evidence="2" type="ORF">CENDO_09695</name>
</gene>
<dbReference type="KEGG" id="cee:CENDO_09695"/>
<accession>A0A4P7QHQ5</accession>
<dbReference type="InterPro" id="IPR050955">
    <property type="entry name" value="Plant_Biomass_Hydrol_Est"/>
</dbReference>
<dbReference type="Gene3D" id="3.40.50.1820">
    <property type="entry name" value="alpha/beta hydrolase"/>
    <property type="match status" value="1"/>
</dbReference>
<keyword evidence="2" id="KW-0378">Hydrolase</keyword>
<dbReference type="AlphaFoldDB" id="A0A4P7QHQ5"/>
<dbReference type="OrthoDB" id="9767239at2"/>
<dbReference type="Proteomes" id="UP000296352">
    <property type="component" value="Chromosome"/>
</dbReference>
<reference evidence="2 3" key="1">
    <citation type="submission" date="2019-04" db="EMBL/GenBank/DDBJ databases">
        <title>Corynebacterium endometrii sp. nov., isolated from the uterus of a cow with endometritis.</title>
        <authorList>
            <person name="Ballas P."/>
            <person name="Ruckert C."/>
            <person name="Wagener K."/>
            <person name="Drillich M."/>
            <person name="Kaempfer P."/>
            <person name="Busse H.-J."/>
            <person name="Ehling-Schulz M."/>
        </authorList>
    </citation>
    <scope>NUCLEOTIDE SEQUENCE [LARGE SCALE GENOMIC DNA]</scope>
    <source>
        <strain evidence="2 3">LMM-1653</strain>
    </source>
</reference>
<keyword evidence="1" id="KW-0732">Signal</keyword>
<sequence>MEYTLHRRTIEHQGIARKYIVVEPSTLDAGRDCAPNLLIYFHGSQQSGSVSRRFTNGTFDDMAQRTGTLLVYPDGYHNHFNDARGILPAKAREEGIDDVAFTQLLVNTLRKDYGVGNVYACGYSNGGQMTLRLLFDAPGLLSGAAVFCSTLGAGDNHAPTNPDSMYEPTPVMMIAGTDDPITPFGGGAIGAGTRHYRGEVLSAPATAARLAELNGASASDVSRPYPDVSITRYGGTNPVELWAVEGMGHLVPCGKTLDPRLGTPTESFLAADAVAAFFGFEAPATR</sequence>
<dbReference type="SUPFAM" id="SSF53474">
    <property type="entry name" value="alpha/beta-Hydrolases"/>
    <property type="match status" value="1"/>
</dbReference>